<sequence>MKTILLVALLSSQYIGDNSNALGIRAALNEGYKNKGFEVENVDIKIEELKNTQINTNQAEKQVIFIGAGLDGIKGFDILKSMKNNSKFIWSGHQLPVEVKDNLEVLDTISLPFYALNEEQKTHIKQANPEIKLIETIGIPHNLTREECINDYNDFKNNGKIPASPNGYIITCLAGDAQDSQRNIKFYTEDEAYELGKQLAKIAKDKNMILLATNGPRTGQYNPETKAKLSVHKQEDQLDKVSQKFLEGVKSEKIEPIFENFVFGVKSVFNGYLGAALENPQSIVIIPGEFSTQVTIGTNLLPGQVYIKPNQAMNDIHELQVNKLLEKGIKIFNGDEKALTPYPFTIIPNDANIIAEQFIESNDTKLMGDIE</sequence>
<proteinExistence type="predicted"/>
<name>A0A9E6MI64_9RICK</name>
<gene>
    <name evidence="1" type="ORF">H6P87_00781</name>
</gene>
<reference evidence="1 2" key="1">
    <citation type="journal article" date="2021" name="Int. J. Syst. Evol. Microbiol.">
        <title>Characterization of a novel transitional group Rickettsia species (Rickettsia tillamookensis sp. nov.) from the western black-legged tick, Ixodes pacificus.</title>
        <authorList>
            <person name="Gauthier D.T."/>
            <person name="Karpathy S.E."/>
            <person name="Grizzard S.L."/>
            <person name="Batra D."/>
            <person name="Rowe L.A."/>
            <person name="Paddock C.D."/>
        </authorList>
    </citation>
    <scope>NUCLEOTIDE SEQUENCE [LARGE SCALE GENOMIC DNA]</scope>
    <source>
        <strain evidence="1 2">Tillamook 23</strain>
    </source>
</reference>
<dbReference type="EMBL" id="CP060138">
    <property type="protein sequence ID" value="QQV75232.1"/>
    <property type="molecule type" value="Genomic_DNA"/>
</dbReference>
<keyword evidence="2" id="KW-1185">Reference proteome</keyword>
<evidence type="ECO:0000313" key="2">
    <source>
        <dbReference type="Proteomes" id="UP000595296"/>
    </source>
</evidence>
<evidence type="ECO:0000313" key="1">
    <source>
        <dbReference type="EMBL" id="QQV75232.1"/>
    </source>
</evidence>
<accession>A0A9E6MI64</accession>
<dbReference type="Proteomes" id="UP000595296">
    <property type="component" value="Chromosome"/>
</dbReference>
<protein>
    <submittedName>
        <fullName evidence="1">Uncharacterized protein</fullName>
    </submittedName>
</protein>
<organism evidence="1 2">
    <name type="scientific">Rickettsia tillamookensis</name>
    <dbReference type="NCBI Taxonomy" id="2761623"/>
    <lineage>
        <taxon>Bacteria</taxon>
        <taxon>Pseudomonadati</taxon>
        <taxon>Pseudomonadota</taxon>
        <taxon>Alphaproteobacteria</taxon>
        <taxon>Rickettsiales</taxon>
        <taxon>Rickettsiaceae</taxon>
        <taxon>Rickettsieae</taxon>
        <taxon>Rickettsia</taxon>
        <taxon>spotted fever group</taxon>
    </lineage>
</organism>
<dbReference type="RefSeq" id="WP_202068384.1">
    <property type="nucleotide sequence ID" value="NZ_CP060138.2"/>
</dbReference>